<protein>
    <recommendedName>
        <fullName evidence="6">SURF1-like protein</fullName>
    </recommendedName>
</protein>
<proteinExistence type="inferred from homology"/>
<dbReference type="Proteomes" id="UP000015480">
    <property type="component" value="Chromosome"/>
</dbReference>
<feature type="transmembrane region" description="Helical" evidence="6">
    <location>
        <begin position="12"/>
        <end position="33"/>
    </location>
</feature>
<dbReference type="CDD" id="cd06662">
    <property type="entry name" value="SURF1"/>
    <property type="match status" value="1"/>
</dbReference>
<comment type="similarity">
    <text evidence="2 6">Belongs to the SURF1 family.</text>
</comment>
<organism evidence="7 8">
    <name type="scientific">Paracoccus aminophilus JCM 7686</name>
    <dbReference type="NCBI Taxonomy" id="1367847"/>
    <lineage>
        <taxon>Bacteria</taxon>
        <taxon>Pseudomonadati</taxon>
        <taxon>Pseudomonadota</taxon>
        <taxon>Alphaproteobacteria</taxon>
        <taxon>Rhodobacterales</taxon>
        <taxon>Paracoccaceae</taxon>
        <taxon>Paracoccus</taxon>
    </lineage>
</organism>
<dbReference type="PATRIC" id="fig|1367847.3.peg.1344"/>
<dbReference type="STRING" id="1367847.JCM7686_1373"/>
<keyword evidence="8" id="KW-1185">Reference proteome</keyword>
<dbReference type="eggNOG" id="COG3346">
    <property type="taxonomic scope" value="Bacteria"/>
</dbReference>
<dbReference type="PROSITE" id="PS50895">
    <property type="entry name" value="SURF1"/>
    <property type="match status" value="1"/>
</dbReference>
<keyword evidence="3 6" id="KW-0812">Transmembrane</keyword>
<evidence type="ECO:0000256" key="4">
    <source>
        <dbReference type="ARBA" id="ARBA00022989"/>
    </source>
</evidence>
<evidence type="ECO:0000256" key="1">
    <source>
        <dbReference type="ARBA" id="ARBA00004370"/>
    </source>
</evidence>
<keyword evidence="6" id="KW-1003">Cell membrane</keyword>
<dbReference type="GO" id="GO:0005886">
    <property type="term" value="C:plasma membrane"/>
    <property type="evidence" value="ECO:0007669"/>
    <property type="project" value="UniProtKB-SubCell"/>
</dbReference>
<dbReference type="OrthoDB" id="6079986at2"/>
<keyword evidence="4 6" id="KW-1133">Transmembrane helix</keyword>
<reference evidence="7 8" key="1">
    <citation type="journal article" date="2014" name="BMC Genomics">
        <title>Architecture and functions of a multipartite genome of the methylotrophic bacterium Paracoccus aminophilus JCM 7686, containing primary and secondary chromids.</title>
        <authorList>
            <person name="Dziewit L."/>
            <person name="Czarnecki J."/>
            <person name="Wibberg D."/>
            <person name="Radlinska M."/>
            <person name="Mrozek P."/>
            <person name="Szymczak M."/>
            <person name="Schluter A."/>
            <person name="Puhler A."/>
            <person name="Bartosik D."/>
        </authorList>
    </citation>
    <scope>NUCLEOTIDE SEQUENCE [LARGE SCALE GENOMIC DNA]</scope>
    <source>
        <strain evidence="7">JCM 7686</strain>
    </source>
</reference>
<sequence>MSETNTSKGRRPGPFFFALGLLGVLALIALGIWQVQRLQWKTALIARVEAGLTAAPTPAPGPGDWPSLSANTDEYRRVTVSGRFLPGTDVLVQAVTIEGRGFWVMTPFGPDNGAPLYINRGFIPEDKRDPALWPAPAGEVTLTGLLRLSQPGGGFLRSNRPEENRWFSRDVAAMAAKQGLGPVAPYFIDESAPTGGATGLPIAGLTVVSFPNHHLNYALTWFALAAGLGAVLIWQARQPSSRPSAPH</sequence>
<dbReference type="InterPro" id="IPR002994">
    <property type="entry name" value="Surf1/Shy1"/>
</dbReference>
<dbReference type="Pfam" id="PF02104">
    <property type="entry name" value="SURF1"/>
    <property type="match status" value="1"/>
</dbReference>
<evidence type="ECO:0000256" key="6">
    <source>
        <dbReference type="RuleBase" id="RU363076"/>
    </source>
</evidence>
<dbReference type="AlphaFoldDB" id="S5XMF3"/>
<evidence type="ECO:0000313" key="7">
    <source>
        <dbReference type="EMBL" id="AGT08474.1"/>
    </source>
</evidence>
<comment type="subcellular location">
    <subcellularLocation>
        <location evidence="6">Cell membrane</location>
        <topology evidence="6">Multi-pass membrane protein</topology>
    </subcellularLocation>
    <subcellularLocation>
        <location evidence="1">Membrane</location>
    </subcellularLocation>
</comment>
<evidence type="ECO:0000256" key="5">
    <source>
        <dbReference type="ARBA" id="ARBA00023136"/>
    </source>
</evidence>
<dbReference type="EMBL" id="CP006650">
    <property type="protein sequence ID" value="AGT08474.1"/>
    <property type="molecule type" value="Genomic_DNA"/>
</dbReference>
<accession>S5XMF3</accession>
<evidence type="ECO:0000313" key="8">
    <source>
        <dbReference type="Proteomes" id="UP000015480"/>
    </source>
</evidence>
<evidence type="ECO:0000256" key="3">
    <source>
        <dbReference type="ARBA" id="ARBA00022692"/>
    </source>
</evidence>
<comment type="caution">
    <text evidence="6">Lacks conserved residue(s) required for the propagation of feature annotation.</text>
</comment>
<evidence type="ECO:0000256" key="2">
    <source>
        <dbReference type="ARBA" id="ARBA00007165"/>
    </source>
</evidence>
<keyword evidence="5 6" id="KW-0472">Membrane</keyword>
<dbReference type="HOGENOM" id="CLU_047737_4_1_5"/>
<dbReference type="PANTHER" id="PTHR23427">
    <property type="entry name" value="SURFEIT LOCUS PROTEIN"/>
    <property type="match status" value="1"/>
</dbReference>
<gene>
    <name evidence="7" type="ORF">JCM7686_1373</name>
</gene>
<dbReference type="RefSeq" id="WP_020950112.1">
    <property type="nucleotide sequence ID" value="NC_022041.1"/>
</dbReference>
<name>S5XMF3_PARAH</name>
<dbReference type="InterPro" id="IPR045214">
    <property type="entry name" value="Surf1/Surf4"/>
</dbReference>
<dbReference type="KEGG" id="pami:JCM7686_1373"/>
<dbReference type="PANTHER" id="PTHR23427:SF2">
    <property type="entry name" value="SURFEIT LOCUS PROTEIN 1"/>
    <property type="match status" value="1"/>
</dbReference>